<dbReference type="Proteomes" id="UP000030816">
    <property type="component" value="Unassembled WGS sequence"/>
</dbReference>
<dbReference type="GeneID" id="63738860"/>
<dbReference type="RefSeq" id="XP_040679082.1">
    <property type="nucleotide sequence ID" value="XM_040823203.1"/>
</dbReference>
<dbReference type="AlphaFoldDB" id="A0A0B2WPP4"/>
<dbReference type="STRING" id="1081103.A0A0B2WPP4"/>
<reference evidence="1 2" key="1">
    <citation type="journal article" date="2014" name="Proc. Natl. Acad. Sci. U.S.A.">
        <title>Trajectory and genomic determinants of fungal-pathogen speciation and host adaptation.</title>
        <authorList>
            <person name="Hu X."/>
            <person name="Xiao G."/>
            <person name="Zheng P."/>
            <person name="Shang Y."/>
            <person name="Su Y."/>
            <person name="Zhang X."/>
            <person name="Liu X."/>
            <person name="Zhan S."/>
            <person name="St Leger R.J."/>
            <person name="Wang C."/>
        </authorList>
    </citation>
    <scope>NUCLEOTIDE SEQUENCE [LARGE SCALE GENOMIC DNA]</scope>
    <source>
        <strain evidence="1 2">ARSEF 1941</strain>
    </source>
</reference>
<organism evidence="1 2">
    <name type="scientific">Metarhizium album (strain ARSEF 1941)</name>
    <dbReference type="NCBI Taxonomy" id="1081103"/>
    <lineage>
        <taxon>Eukaryota</taxon>
        <taxon>Fungi</taxon>
        <taxon>Dikarya</taxon>
        <taxon>Ascomycota</taxon>
        <taxon>Pezizomycotina</taxon>
        <taxon>Sordariomycetes</taxon>
        <taxon>Hypocreomycetidae</taxon>
        <taxon>Hypocreales</taxon>
        <taxon>Clavicipitaceae</taxon>
        <taxon>Metarhizium</taxon>
    </lineage>
</organism>
<accession>A0A0B2WPP4</accession>
<proteinExistence type="predicted"/>
<sequence>MKVAAAISVALAPYLAHATFALRWYFRNPPPDGLADATFPLLMRSAGHVEGYFFAYQFQFDNIPNVAYIGIQPRPDYGGRSVVHAAFSSFQGGTETSHPNCYYGADGGPGVSCAIDVYGDYWHRYNLVVENIRGTTWRGRLVNEATGQSHEIGVWTLPRGAGNMQSWGSGFIEHYMHDNCRQWPKIGVTFFEPSSTSTGNSGSVLDMPTDYGVCRRVENLQVARTDEGFRINYGRA</sequence>
<evidence type="ECO:0000313" key="1">
    <source>
        <dbReference type="EMBL" id="KHN98016.1"/>
    </source>
</evidence>
<keyword evidence="2" id="KW-1185">Reference proteome</keyword>
<gene>
    <name evidence="1" type="ORF">MAM_04405</name>
</gene>
<dbReference type="OrthoDB" id="5576763at2759"/>
<protein>
    <submittedName>
        <fullName evidence="1">Uncharacterized protein</fullName>
    </submittedName>
</protein>
<comment type="caution">
    <text evidence="1">The sequence shown here is derived from an EMBL/GenBank/DDBJ whole genome shotgun (WGS) entry which is preliminary data.</text>
</comment>
<evidence type="ECO:0000313" key="2">
    <source>
        <dbReference type="Proteomes" id="UP000030816"/>
    </source>
</evidence>
<dbReference type="EMBL" id="AZHE01000009">
    <property type="protein sequence ID" value="KHN98016.1"/>
    <property type="molecule type" value="Genomic_DNA"/>
</dbReference>
<dbReference type="HOGENOM" id="CLU_083946_0_0_1"/>
<name>A0A0B2WPP4_METAS</name>